<organism evidence="2">
    <name type="scientific">Anguilla anguilla</name>
    <name type="common">European freshwater eel</name>
    <name type="synonym">Muraena anguilla</name>
    <dbReference type="NCBI Taxonomy" id="7936"/>
    <lineage>
        <taxon>Eukaryota</taxon>
        <taxon>Metazoa</taxon>
        <taxon>Chordata</taxon>
        <taxon>Craniata</taxon>
        <taxon>Vertebrata</taxon>
        <taxon>Euteleostomi</taxon>
        <taxon>Actinopterygii</taxon>
        <taxon>Neopterygii</taxon>
        <taxon>Teleostei</taxon>
        <taxon>Anguilliformes</taxon>
        <taxon>Anguillidae</taxon>
        <taxon>Anguilla</taxon>
    </lineage>
</organism>
<proteinExistence type="predicted"/>
<reference evidence="2" key="1">
    <citation type="submission" date="2014-11" db="EMBL/GenBank/DDBJ databases">
        <authorList>
            <person name="Amaro Gonzalez C."/>
        </authorList>
    </citation>
    <scope>NUCLEOTIDE SEQUENCE</scope>
</reference>
<name>A0A0E9R8U1_ANGAN</name>
<accession>A0A0E9R8U1</accession>
<reference evidence="2" key="2">
    <citation type="journal article" date="2015" name="Fish Shellfish Immunol.">
        <title>Early steps in the European eel (Anguilla anguilla)-Vibrio vulnificus interaction in the gills: Role of the RtxA13 toxin.</title>
        <authorList>
            <person name="Callol A."/>
            <person name="Pajuelo D."/>
            <person name="Ebbesson L."/>
            <person name="Teles M."/>
            <person name="MacKenzie S."/>
            <person name="Amaro C."/>
        </authorList>
    </citation>
    <scope>NUCLEOTIDE SEQUENCE</scope>
</reference>
<feature type="compositionally biased region" description="Basic residues" evidence="1">
    <location>
        <begin position="36"/>
        <end position="53"/>
    </location>
</feature>
<evidence type="ECO:0000313" key="2">
    <source>
        <dbReference type="EMBL" id="JAH24728.1"/>
    </source>
</evidence>
<feature type="region of interest" description="Disordered" evidence="1">
    <location>
        <begin position="22"/>
        <end position="53"/>
    </location>
</feature>
<sequence length="53" mass="6359">MIATVYYVCAGFISRHYTGSQKRDWKPHASTPLANYRRKRSNRAVYRRVKRNK</sequence>
<protein>
    <submittedName>
        <fullName evidence="2">Uncharacterized protein</fullName>
    </submittedName>
</protein>
<evidence type="ECO:0000256" key="1">
    <source>
        <dbReference type="SAM" id="MobiDB-lite"/>
    </source>
</evidence>
<dbReference type="AlphaFoldDB" id="A0A0E9R8U1"/>
<dbReference type="EMBL" id="GBXM01083849">
    <property type="protein sequence ID" value="JAH24728.1"/>
    <property type="molecule type" value="Transcribed_RNA"/>
</dbReference>